<keyword evidence="2" id="KW-1185">Reference proteome</keyword>
<dbReference type="Proteomes" id="UP000257109">
    <property type="component" value="Unassembled WGS sequence"/>
</dbReference>
<protein>
    <submittedName>
        <fullName evidence="1">Uncharacterized protein</fullName>
    </submittedName>
</protein>
<dbReference type="EMBL" id="QJKJ01015460">
    <property type="protein sequence ID" value="RDX62488.1"/>
    <property type="molecule type" value="Genomic_DNA"/>
</dbReference>
<comment type="caution">
    <text evidence="1">The sequence shown here is derived from an EMBL/GenBank/DDBJ whole genome shotgun (WGS) entry which is preliminary data.</text>
</comment>
<dbReference type="AlphaFoldDB" id="A0A371E907"/>
<accession>A0A371E907</accession>
<proteinExistence type="predicted"/>
<feature type="non-terminal residue" evidence="1">
    <location>
        <position position="1"/>
    </location>
</feature>
<organism evidence="1 2">
    <name type="scientific">Mucuna pruriens</name>
    <name type="common">Velvet bean</name>
    <name type="synonym">Dolichos pruriens</name>
    <dbReference type="NCBI Taxonomy" id="157652"/>
    <lineage>
        <taxon>Eukaryota</taxon>
        <taxon>Viridiplantae</taxon>
        <taxon>Streptophyta</taxon>
        <taxon>Embryophyta</taxon>
        <taxon>Tracheophyta</taxon>
        <taxon>Spermatophyta</taxon>
        <taxon>Magnoliopsida</taxon>
        <taxon>eudicotyledons</taxon>
        <taxon>Gunneridae</taxon>
        <taxon>Pentapetalae</taxon>
        <taxon>rosids</taxon>
        <taxon>fabids</taxon>
        <taxon>Fabales</taxon>
        <taxon>Fabaceae</taxon>
        <taxon>Papilionoideae</taxon>
        <taxon>50 kb inversion clade</taxon>
        <taxon>NPAAA clade</taxon>
        <taxon>indigoferoid/millettioid clade</taxon>
        <taxon>Phaseoleae</taxon>
        <taxon>Mucuna</taxon>
    </lineage>
</organism>
<reference evidence="1" key="1">
    <citation type="submission" date="2018-05" db="EMBL/GenBank/DDBJ databases">
        <title>Draft genome of Mucuna pruriens seed.</title>
        <authorList>
            <person name="Nnadi N.E."/>
            <person name="Vos R."/>
            <person name="Hasami M.H."/>
            <person name="Devisetty U.K."/>
            <person name="Aguiy J.C."/>
        </authorList>
    </citation>
    <scope>NUCLEOTIDE SEQUENCE [LARGE SCALE GENOMIC DNA]</scope>
    <source>
        <strain evidence="1">JCA_2017</strain>
    </source>
</reference>
<evidence type="ECO:0000313" key="2">
    <source>
        <dbReference type="Proteomes" id="UP000257109"/>
    </source>
</evidence>
<name>A0A371E907_MUCPR</name>
<gene>
    <name evidence="1" type="ORF">CR513_59171</name>
</gene>
<sequence length="161" mass="18230">MMRIKTPKELTKMVTIREEGKQENVSKEEMDHLLLEDLELLGDFNAYVDPSQKSCGGAPNRLYDNGFKGLLFTLNGGGVKEHIDKVVCSSRWSQTFQDASFLHLLSLKSNHKRSFSSGSLYELDKSSATILEEFLCVEQELILKPLHKNKKILAKLEDINA</sequence>
<evidence type="ECO:0000313" key="1">
    <source>
        <dbReference type="EMBL" id="RDX62488.1"/>
    </source>
</evidence>